<accession>A0A834TJJ0</accession>
<proteinExistence type="predicted"/>
<protein>
    <submittedName>
        <fullName evidence="1">Uncharacterized protein</fullName>
    </submittedName>
</protein>
<sequence>MEDNFPPPLPNFSQSLLKRAATMPVNKACSVIFPVTNPKDEACTSDGLGLLFHGGYHCWVRTEEYEINE</sequence>
<dbReference type="Proteomes" id="UP000634136">
    <property type="component" value="Unassembled WGS sequence"/>
</dbReference>
<evidence type="ECO:0000313" key="2">
    <source>
        <dbReference type="Proteomes" id="UP000634136"/>
    </source>
</evidence>
<keyword evidence="2" id="KW-1185">Reference proteome</keyword>
<organism evidence="1 2">
    <name type="scientific">Senna tora</name>
    <dbReference type="NCBI Taxonomy" id="362788"/>
    <lineage>
        <taxon>Eukaryota</taxon>
        <taxon>Viridiplantae</taxon>
        <taxon>Streptophyta</taxon>
        <taxon>Embryophyta</taxon>
        <taxon>Tracheophyta</taxon>
        <taxon>Spermatophyta</taxon>
        <taxon>Magnoliopsida</taxon>
        <taxon>eudicotyledons</taxon>
        <taxon>Gunneridae</taxon>
        <taxon>Pentapetalae</taxon>
        <taxon>rosids</taxon>
        <taxon>fabids</taxon>
        <taxon>Fabales</taxon>
        <taxon>Fabaceae</taxon>
        <taxon>Caesalpinioideae</taxon>
        <taxon>Cassia clade</taxon>
        <taxon>Senna</taxon>
    </lineage>
</organism>
<dbReference type="EMBL" id="JAAIUW010000008">
    <property type="protein sequence ID" value="KAF7822271.1"/>
    <property type="molecule type" value="Genomic_DNA"/>
</dbReference>
<name>A0A834TJJ0_9FABA</name>
<comment type="caution">
    <text evidence="1">The sequence shown here is derived from an EMBL/GenBank/DDBJ whole genome shotgun (WGS) entry which is preliminary data.</text>
</comment>
<dbReference type="AlphaFoldDB" id="A0A834TJJ0"/>
<evidence type="ECO:0000313" key="1">
    <source>
        <dbReference type="EMBL" id="KAF7822271.1"/>
    </source>
</evidence>
<reference evidence="1" key="1">
    <citation type="submission" date="2020-09" db="EMBL/GenBank/DDBJ databases">
        <title>Genome-Enabled Discovery of Anthraquinone Biosynthesis in Senna tora.</title>
        <authorList>
            <person name="Kang S.-H."/>
            <person name="Pandey R.P."/>
            <person name="Lee C.-M."/>
            <person name="Sim J.-S."/>
            <person name="Jeong J.-T."/>
            <person name="Choi B.-S."/>
            <person name="Jung M."/>
            <person name="Ginzburg D."/>
            <person name="Zhao K."/>
            <person name="Won S.Y."/>
            <person name="Oh T.-J."/>
            <person name="Yu Y."/>
            <person name="Kim N.-H."/>
            <person name="Lee O.R."/>
            <person name="Lee T.-H."/>
            <person name="Bashyal P."/>
            <person name="Kim T.-S."/>
            <person name="Lee W.-H."/>
            <person name="Kawkins C."/>
            <person name="Kim C.-K."/>
            <person name="Kim J.S."/>
            <person name="Ahn B.O."/>
            <person name="Rhee S.Y."/>
            <person name="Sohng J.K."/>
        </authorList>
    </citation>
    <scope>NUCLEOTIDE SEQUENCE</scope>
    <source>
        <tissue evidence="1">Leaf</tissue>
    </source>
</reference>
<gene>
    <name evidence="1" type="ORF">G2W53_027726</name>
</gene>